<protein>
    <recommendedName>
        <fullName evidence="3">Helix-turn-helix transcriptional regulator</fullName>
    </recommendedName>
</protein>
<dbReference type="SUPFAM" id="SSF46785">
    <property type="entry name" value="Winged helix' DNA-binding domain"/>
    <property type="match status" value="1"/>
</dbReference>
<evidence type="ECO:0000313" key="1">
    <source>
        <dbReference type="EMBL" id="MBP2373892.1"/>
    </source>
</evidence>
<dbReference type="Pfam" id="PF12840">
    <property type="entry name" value="HTH_20"/>
    <property type="match status" value="1"/>
</dbReference>
<evidence type="ECO:0000313" key="2">
    <source>
        <dbReference type="Proteomes" id="UP000766570"/>
    </source>
</evidence>
<gene>
    <name evidence="1" type="ORF">JOF46_001804</name>
</gene>
<dbReference type="InterPro" id="IPR036388">
    <property type="entry name" value="WH-like_DNA-bd_sf"/>
</dbReference>
<evidence type="ECO:0008006" key="3">
    <source>
        <dbReference type="Google" id="ProtNLM"/>
    </source>
</evidence>
<proteinExistence type="predicted"/>
<reference evidence="1 2" key="1">
    <citation type="submission" date="2021-03" db="EMBL/GenBank/DDBJ databases">
        <title>Sequencing the genomes of 1000 actinobacteria strains.</title>
        <authorList>
            <person name="Klenk H.-P."/>
        </authorList>
    </citation>
    <scope>NUCLEOTIDE SEQUENCE [LARGE SCALE GENOMIC DNA]</scope>
    <source>
        <strain evidence="1 2">DSM 15454</strain>
    </source>
</reference>
<dbReference type="Proteomes" id="UP000766570">
    <property type="component" value="Unassembled WGS sequence"/>
</dbReference>
<dbReference type="RefSeq" id="WP_209907010.1">
    <property type="nucleotide sequence ID" value="NZ_BAAAMI010000011.1"/>
</dbReference>
<dbReference type="InterPro" id="IPR036390">
    <property type="entry name" value="WH_DNA-bd_sf"/>
</dbReference>
<comment type="caution">
    <text evidence="1">The sequence shown here is derived from an EMBL/GenBank/DDBJ whole genome shotgun (WGS) entry which is preliminary data.</text>
</comment>
<organism evidence="1 2">
    <name type="scientific">Paeniglutamicibacter psychrophenolicus</name>
    <dbReference type="NCBI Taxonomy" id="257454"/>
    <lineage>
        <taxon>Bacteria</taxon>
        <taxon>Bacillati</taxon>
        <taxon>Actinomycetota</taxon>
        <taxon>Actinomycetes</taxon>
        <taxon>Micrococcales</taxon>
        <taxon>Micrococcaceae</taxon>
        <taxon>Paeniglutamicibacter</taxon>
    </lineage>
</organism>
<dbReference type="Gene3D" id="1.10.10.10">
    <property type="entry name" value="Winged helix-like DNA-binding domain superfamily/Winged helix DNA-binding domain"/>
    <property type="match status" value="1"/>
</dbReference>
<accession>A0ABS4WCH1</accession>
<name>A0ABS4WCH1_9MICC</name>
<keyword evidence="2" id="KW-1185">Reference proteome</keyword>
<sequence>MLDLEVIEDPRAAAATLDPMRQRLLAELAEPASASMLAARLEIPRQKITYHLNQMAEVGLLAQVELRHKGIMTERLMQATAASYVISPQSLAALTPAPADLRNEFSATWLLALAARTIREVGALLIGARRARKGFGTFAIDTDIVFASARERAEFSAELGLAVARLATKYHDNTNATTGRAHRLVVALHPTLKEDTP</sequence>
<dbReference type="EMBL" id="JAGIOE010000001">
    <property type="protein sequence ID" value="MBP2373892.1"/>
    <property type="molecule type" value="Genomic_DNA"/>
</dbReference>